<dbReference type="AlphaFoldDB" id="A0A9D4GL00"/>
<sequence length="107" mass="12230">MNILTKVLTTKTAPPPWLSYIIRTVVLNKFHEHWTINMTPRVLKRKNATPPGSHIFQRTGTNLKLKIAIIRTNLLNKFREDWTINVSTAPLPGGHFFPKTGTILELC</sequence>
<reference evidence="1" key="2">
    <citation type="submission" date="2020-11" db="EMBL/GenBank/DDBJ databases">
        <authorList>
            <person name="McCartney M.A."/>
            <person name="Auch B."/>
            <person name="Kono T."/>
            <person name="Mallez S."/>
            <person name="Becker A."/>
            <person name="Gohl D.M."/>
            <person name="Silverstein K.A.T."/>
            <person name="Koren S."/>
            <person name="Bechman K.B."/>
            <person name="Herman A."/>
            <person name="Abrahante J.E."/>
            <person name="Garbe J."/>
        </authorList>
    </citation>
    <scope>NUCLEOTIDE SEQUENCE</scope>
    <source>
        <strain evidence="1">Duluth1</strain>
        <tissue evidence="1">Whole animal</tissue>
    </source>
</reference>
<name>A0A9D4GL00_DREPO</name>
<dbReference type="EMBL" id="JAIWYP010000005">
    <property type="protein sequence ID" value="KAH3818802.1"/>
    <property type="molecule type" value="Genomic_DNA"/>
</dbReference>
<proteinExistence type="predicted"/>
<reference evidence="1" key="1">
    <citation type="journal article" date="2019" name="bioRxiv">
        <title>The Genome of the Zebra Mussel, Dreissena polymorpha: A Resource for Invasive Species Research.</title>
        <authorList>
            <person name="McCartney M.A."/>
            <person name="Auch B."/>
            <person name="Kono T."/>
            <person name="Mallez S."/>
            <person name="Zhang Y."/>
            <person name="Obille A."/>
            <person name="Becker A."/>
            <person name="Abrahante J.E."/>
            <person name="Garbe J."/>
            <person name="Badalamenti J.P."/>
            <person name="Herman A."/>
            <person name="Mangelson H."/>
            <person name="Liachko I."/>
            <person name="Sullivan S."/>
            <person name="Sone E.D."/>
            <person name="Koren S."/>
            <person name="Silverstein K.A.T."/>
            <person name="Beckman K.B."/>
            <person name="Gohl D.M."/>
        </authorList>
    </citation>
    <scope>NUCLEOTIDE SEQUENCE</scope>
    <source>
        <strain evidence="1">Duluth1</strain>
        <tissue evidence="1">Whole animal</tissue>
    </source>
</reference>
<accession>A0A9D4GL00</accession>
<dbReference type="Proteomes" id="UP000828390">
    <property type="component" value="Unassembled WGS sequence"/>
</dbReference>
<comment type="caution">
    <text evidence="1">The sequence shown here is derived from an EMBL/GenBank/DDBJ whole genome shotgun (WGS) entry which is preliminary data.</text>
</comment>
<gene>
    <name evidence="1" type="ORF">DPMN_120528</name>
</gene>
<keyword evidence="2" id="KW-1185">Reference proteome</keyword>
<organism evidence="1 2">
    <name type="scientific">Dreissena polymorpha</name>
    <name type="common">Zebra mussel</name>
    <name type="synonym">Mytilus polymorpha</name>
    <dbReference type="NCBI Taxonomy" id="45954"/>
    <lineage>
        <taxon>Eukaryota</taxon>
        <taxon>Metazoa</taxon>
        <taxon>Spiralia</taxon>
        <taxon>Lophotrochozoa</taxon>
        <taxon>Mollusca</taxon>
        <taxon>Bivalvia</taxon>
        <taxon>Autobranchia</taxon>
        <taxon>Heteroconchia</taxon>
        <taxon>Euheterodonta</taxon>
        <taxon>Imparidentia</taxon>
        <taxon>Neoheterodontei</taxon>
        <taxon>Myida</taxon>
        <taxon>Dreissenoidea</taxon>
        <taxon>Dreissenidae</taxon>
        <taxon>Dreissena</taxon>
    </lineage>
</organism>
<evidence type="ECO:0000313" key="1">
    <source>
        <dbReference type="EMBL" id="KAH3818802.1"/>
    </source>
</evidence>
<protein>
    <submittedName>
        <fullName evidence="1">Uncharacterized protein</fullName>
    </submittedName>
</protein>
<evidence type="ECO:0000313" key="2">
    <source>
        <dbReference type="Proteomes" id="UP000828390"/>
    </source>
</evidence>